<dbReference type="Pfam" id="PF13432">
    <property type="entry name" value="TPR_16"/>
    <property type="match status" value="1"/>
</dbReference>
<gene>
    <name evidence="3" type="ORF">LOC68_09935</name>
</gene>
<dbReference type="RefSeq" id="WP_230218170.1">
    <property type="nucleotide sequence ID" value="NZ_JAJKFT010000004.1"/>
</dbReference>
<evidence type="ECO:0000313" key="3">
    <source>
        <dbReference type="EMBL" id="MCC9628718.1"/>
    </source>
</evidence>
<organism evidence="3 4">
    <name type="scientific">Blastopirellula sediminis</name>
    <dbReference type="NCBI Taxonomy" id="2894196"/>
    <lineage>
        <taxon>Bacteria</taxon>
        <taxon>Pseudomonadati</taxon>
        <taxon>Planctomycetota</taxon>
        <taxon>Planctomycetia</taxon>
        <taxon>Pirellulales</taxon>
        <taxon>Pirellulaceae</taxon>
        <taxon>Blastopirellula</taxon>
    </lineage>
</organism>
<keyword evidence="4" id="KW-1185">Reference proteome</keyword>
<feature type="compositionally biased region" description="Polar residues" evidence="1">
    <location>
        <begin position="96"/>
        <end position="114"/>
    </location>
</feature>
<reference evidence="3" key="1">
    <citation type="submission" date="2021-11" db="EMBL/GenBank/DDBJ databases">
        <title>Genome sequence.</title>
        <authorList>
            <person name="Sun Q."/>
        </authorList>
    </citation>
    <scope>NUCLEOTIDE SEQUENCE</scope>
    <source>
        <strain evidence="3">JC732</strain>
    </source>
</reference>
<feature type="compositionally biased region" description="Polar residues" evidence="1">
    <location>
        <begin position="189"/>
        <end position="203"/>
    </location>
</feature>
<dbReference type="Gene3D" id="1.25.40.10">
    <property type="entry name" value="Tetratricopeptide repeat domain"/>
    <property type="match status" value="1"/>
</dbReference>
<accession>A0A9X1MKC1</accession>
<evidence type="ECO:0008006" key="5">
    <source>
        <dbReference type="Google" id="ProtNLM"/>
    </source>
</evidence>
<dbReference type="SUPFAM" id="SSF48452">
    <property type="entry name" value="TPR-like"/>
    <property type="match status" value="1"/>
</dbReference>
<keyword evidence="2" id="KW-0732">Signal</keyword>
<evidence type="ECO:0000256" key="1">
    <source>
        <dbReference type="SAM" id="MobiDB-lite"/>
    </source>
</evidence>
<dbReference type="InterPro" id="IPR011990">
    <property type="entry name" value="TPR-like_helical_dom_sf"/>
</dbReference>
<evidence type="ECO:0000313" key="4">
    <source>
        <dbReference type="Proteomes" id="UP001139103"/>
    </source>
</evidence>
<dbReference type="EMBL" id="JAJKFT010000004">
    <property type="protein sequence ID" value="MCC9628718.1"/>
    <property type="molecule type" value="Genomic_DNA"/>
</dbReference>
<feature type="compositionally biased region" description="Polar residues" evidence="1">
    <location>
        <begin position="58"/>
        <end position="82"/>
    </location>
</feature>
<comment type="caution">
    <text evidence="3">The sequence shown here is derived from an EMBL/GenBank/DDBJ whole genome shotgun (WGS) entry which is preliminary data.</text>
</comment>
<feature type="compositionally biased region" description="Polar residues" evidence="1">
    <location>
        <begin position="150"/>
        <end position="166"/>
    </location>
</feature>
<sequence length="522" mass="57476">MRHTMLIASVLLFCVPVVALAIPPRDKGNQKGKPATPSVNSSSKSKPDRLTAPPIGTPSLSPAKSSGQKRPSLSSGGASSWTPPKGNVSRKPVSMLPSQAPSTQTSRPSLSSGVTAIKKPPLVSTQPVFPSRPPVGTTNPSRPSKPAIPTTPNLPNRPSLGQTPSGSKKPIVNVPSQSGGGGMPSSRPTYSFSKGNYGSSRPINTRPDVVQSRPDVNILRPQVNNTTVQQSNTINQNFITRNVTNNNITNNTVVNNTTIDRSRNNYDYSDNRYSNNYGRGGYRNDGYRDPYRQLHYHWQPSTWAGSYRPAYSYTYSNYSTGGASWMTISGTGPMFVNPYFVRPTTSTVIFDYSRPIVLRRPDYADSTADLIRSEQAIKRFDEARLLFRRGQYAAANVLIDDAIRLLPDDPTLHQFRALVLFARGEYHEAAEVLYSVLAVSQGWDGATVAKLYDSVDLYFLQSQSLEQALFDNKEDYALRFLLAYHYVLQGNFHDAKGLLTTLYVANPNDEVVKNFLLAVRNS</sequence>
<name>A0A9X1MKC1_9BACT</name>
<feature type="region of interest" description="Disordered" evidence="1">
    <location>
        <begin position="24"/>
        <end position="209"/>
    </location>
</feature>
<proteinExistence type="predicted"/>
<dbReference type="AlphaFoldDB" id="A0A9X1MKC1"/>
<feature type="signal peptide" evidence="2">
    <location>
        <begin position="1"/>
        <end position="21"/>
    </location>
</feature>
<dbReference type="Proteomes" id="UP001139103">
    <property type="component" value="Unassembled WGS sequence"/>
</dbReference>
<protein>
    <recommendedName>
        <fullName evidence="5">Tetratricopeptide repeat protein</fullName>
    </recommendedName>
</protein>
<evidence type="ECO:0000256" key="2">
    <source>
        <dbReference type="SAM" id="SignalP"/>
    </source>
</evidence>
<feature type="chain" id="PRO_5040855844" description="Tetratricopeptide repeat protein" evidence="2">
    <location>
        <begin position="22"/>
        <end position="522"/>
    </location>
</feature>